<dbReference type="Pfam" id="PF02784">
    <property type="entry name" value="Orn_Arg_deC_N"/>
    <property type="match status" value="1"/>
</dbReference>
<dbReference type="InterPro" id="IPR022643">
    <property type="entry name" value="De-COase2_C"/>
</dbReference>
<keyword evidence="11" id="KW-1185">Reference proteome</keyword>
<dbReference type="Proteomes" id="UP001501337">
    <property type="component" value="Unassembled WGS sequence"/>
</dbReference>
<feature type="domain" description="Orn/DAP/Arg decarboxylase 2 C-terminal" evidence="8">
    <location>
        <begin position="35"/>
        <end position="380"/>
    </location>
</feature>
<comment type="function">
    <text evidence="5">Specifically catalyzes the decarboxylation of meso-diaminopimelate (meso-DAP) to L-lysine.</text>
</comment>
<dbReference type="RefSeq" id="WP_344805608.1">
    <property type="nucleotide sequence ID" value="NZ_BAABBO010000009.1"/>
</dbReference>
<dbReference type="PROSITE" id="PS00878">
    <property type="entry name" value="ODR_DC_2_1"/>
    <property type="match status" value="1"/>
</dbReference>
<comment type="similarity">
    <text evidence="5">Belongs to the Orn/Lys/Arg decarboxylase class-II family. LysA subfamily.</text>
</comment>
<dbReference type="Gene3D" id="3.20.20.10">
    <property type="entry name" value="Alanine racemase"/>
    <property type="match status" value="1"/>
</dbReference>
<dbReference type="InterPro" id="IPR009006">
    <property type="entry name" value="Ala_racemase/Decarboxylase_C"/>
</dbReference>
<dbReference type="PANTHER" id="PTHR43727:SF2">
    <property type="entry name" value="GROUP IV DECARBOXYLASE"/>
    <property type="match status" value="1"/>
</dbReference>
<feature type="binding site" evidence="5">
    <location>
        <position position="321"/>
    </location>
    <ligand>
        <name>substrate</name>
    </ligand>
</feature>
<feature type="binding site" evidence="5">
    <location>
        <position position="382"/>
    </location>
    <ligand>
        <name>substrate</name>
    </ligand>
</feature>
<evidence type="ECO:0000259" key="8">
    <source>
        <dbReference type="Pfam" id="PF00278"/>
    </source>
</evidence>
<organism evidence="10 11">
    <name type="scientific">Allohahella marinimesophila</name>
    <dbReference type="NCBI Taxonomy" id="1054972"/>
    <lineage>
        <taxon>Bacteria</taxon>
        <taxon>Pseudomonadati</taxon>
        <taxon>Pseudomonadota</taxon>
        <taxon>Gammaproteobacteria</taxon>
        <taxon>Oceanospirillales</taxon>
        <taxon>Hahellaceae</taxon>
        <taxon>Allohahella</taxon>
    </lineage>
</organism>
<keyword evidence="3 5" id="KW-0663">Pyridoxal phosphate</keyword>
<dbReference type="Gene3D" id="2.40.37.10">
    <property type="entry name" value="Lyase, Ornithine Decarboxylase, Chain A, domain 1"/>
    <property type="match status" value="1"/>
</dbReference>
<evidence type="ECO:0000256" key="1">
    <source>
        <dbReference type="ARBA" id="ARBA00001933"/>
    </source>
</evidence>
<feature type="binding site" evidence="5">
    <location>
        <position position="244"/>
    </location>
    <ligand>
        <name>pyridoxal 5'-phosphate</name>
        <dbReference type="ChEBI" id="CHEBI:597326"/>
    </ligand>
</feature>
<feature type="domain" description="Orn/DAP/Arg decarboxylase 2 N-terminal" evidence="9">
    <location>
        <begin position="41"/>
        <end position="285"/>
    </location>
</feature>
<evidence type="ECO:0000313" key="11">
    <source>
        <dbReference type="Proteomes" id="UP001501337"/>
    </source>
</evidence>
<dbReference type="PRINTS" id="PR01179">
    <property type="entry name" value="ODADCRBXLASE"/>
</dbReference>
<keyword evidence="4 5" id="KW-0456">Lyase</keyword>
<comment type="caution">
    <text evidence="10">The sequence shown here is derived from an EMBL/GenBank/DDBJ whole genome shotgun (WGS) entry which is preliminary data.</text>
</comment>
<gene>
    <name evidence="5 10" type="primary">lysA</name>
    <name evidence="10" type="ORF">GCM10022278_18660</name>
</gene>
<comment type="cofactor">
    <cofactor evidence="1 5 7">
        <name>pyridoxal 5'-phosphate</name>
        <dbReference type="ChEBI" id="CHEBI:597326"/>
    </cofactor>
</comment>
<evidence type="ECO:0000256" key="5">
    <source>
        <dbReference type="HAMAP-Rule" id="MF_02120"/>
    </source>
</evidence>
<proteinExistence type="inferred from homology"/>
<dbReference type="Pfam" id="PF00278">
    <property type="entry name" value="Orn_DAP_Arg_deC"/>
    <property type="match status" value="1"/>
</dbReference>
<accession>A0ABP7P7G2</accession>
<evidence type="ECO:0000256" key="3">
    <source>
        <dbReference type="ARBA" id="ARBA00022898"/>
    </source>
</evidence>
<evidence type="ECO:0000256" key="6">
    <source>
        <dbReference type="NCBIfam" id="TIGR01048"/>
    </source>
</evidence>
<dbReference type="InterPro" id="IPR029066">
    <property type="entry name" value="PLP-binding_barrel"/>
</dbReference>
<protein>
    <recommendedName>
        <fullName evidence="5 6">Diaminopimelate decarboxylase</fullName>
        <shortName evidence="5">DAP decarboxylase</shortName>
        <shortName evidence="5">DAPDC</shortName>
        <ecNumber evidence="5 6">4.1.1.20</ecNumber>
    </recommendedName>
</protein>
<evidence type="ECO:0000256" key="7">
    <source>
        <dbReference type="RuleBase" id="RU003738"/>
    </source>
</evidence>
<feature type="binding site" evidence="5">
    <location>
        <position position="382"/>
    </location>
    <ligand>
        <name>pyridoxal 5'-phosphate</name>
        <dbReference type="ChEBI" id="CHEBI:597326"/>
    </ligand>
</feature>
<keyword evidence="5" id="KW-0028">Amino-acid biosynthesis</keyword>
<feature type="binding site" evidence="5">
    <location>
        <position position="317"/>
    </location>
    <ligand>
        <name>substrate</name>
    </ligand>
</feature>
<dbReference type="EC" id="4.1.1.20" evidence="5 6"/>
<feature type="binding site" evidence="5">
    <location>
        <position position="281"/>
    </location>
    <ligand>
        <name>substrate</name>
    </ligand>
</feature>
<dbReference type="CDD" id="cd06828">
    <property type="entry name" value="PLPDE_III_DapDC"/>
    <property type="match status" value="1"/>
</dbReference>
<dbReference type="NCBIfam" id="TIGR01048">
    <property type="entry name" value="lysA"/>
    <property type="match status" value="1"/>
</dbReference>
<feature type="binding site" evidence="5">
    <location>
        <position position="355"/>
    </location>
    <ligand>
        <name>substrate</name>
    </ligand>
</feature>
<name>A0ABP7P7G2_9GAMM</name>
<evidence type="ECO:0000313" key="10">
    <source>
        <dbReference type="EMBL" id="GAA3960841.1"/>
    </source>
</evidence>
<dbReference type="EMBL" id="BAABBO010000009">
    <property type="protein sequence ID" value="GAA3960841.1"/>
    <property type="molecule type" value="Genomic_DNA"/>
</dbReference>
<keyword evidence="2 5" id="KW-0210">Decarboxylase</keyword>
<dbReference type="SUPFAM" id="SSF50621">
    <property type="entry name" value="Alanine racemase C-terminal domain-like"/>
    <property type="match status" value="1"/>
</dbReference>
<evidence type="ECO:0000259" key="9">
    <source>
        <dbReference type="Pfam" id="PF02784"/>
    </source>
</evidence>
<dbReference type="InterPro" id="IPR022653">
    <property type="entry name" value="De-COase2_pyr-phos_BS"/>
</dbReference>
<sequence>MDHFEYRTDADGRRTLFAEDCNVAELAKAHGTPCYIYSAATLTRHVKAYLAALGDYPGMICYAVKANSNLAVLNVMARLGIGFDIVSIGELERVLAAGGQADRMVFSGVGKQPHEMRRALEIGVYCFNVESFAELRALADVASSMNKTARVSVRVNPDVDAGTHPYISTGLKENKFGVSFDDARAMYRFAADHSALEVTGIDCHIGSQITQTAPFLDALEKVLAMIDELAAQGISLTHIDLGGGLGVQYTTETPPHPRDYAAAIVKRLQGTGLKLLLEPGRSIAANAGILVTRVEYLKENQGRHFALVDAAMNDLIRPSLYNAHQQIIPVTEPIVDAAEAGRREAEFDIVGPVCESGDFLGKQRRLSLAHGDLLAVRSAGAYGFVMSSNYNTRARAPEIMVSGSQHFVVRQREKIADLFAGEQVLPEQVTLG</sequence>
<comment type="pathway">
    <text evidence="5 7">Amino-acid biosynthesis; L-lysine biosynthesis via DAP pathway; L-lysine from DL-2,6-diaminopimelate: step 1/1.</text>
</comment>
<dbReference type="InterPro" id="IPR022644">
    <property type="entry name" value="De-COase2_N"/>
</dbReference>
<comment type="catalytic activity">
    <reaction evidence="5 7">
        <text>meso-2,6-diaminopimelate + H(+) = L-lysine + CO2</text>
        <dbReference type="Rhea" id="RHEA:15101"/>
        <dbReference type="ChEBI" id="CHEBI:15378"/>
        <dbReference type="ChEBI" id="CHEBI:16526"/>
        <dbReference type="ChEBI" id="CHEBI:32551"/>
        <dbReference type="ChEBI" id="CHEBI:57791"/>
        <dbReference type="EC" id="4.1.1.20"/>
    </reaction>
</comment>
<dbReference type="HAMAP" id="MF_02120">
    <property type="entry name" value="LysA"/>
    <property type="match status" value="1"/>
</dbReference>
<feature type="modified residue" description="N6-(pyridoxal phosphate)lysine" evidence="5">
    <location>
        <position position="65"/>
    </location>
</feature>
<dbReference type="InterPro" id="IPR002986">
    <property type="entry name" value="DAP_deCOOHase_LysA"/>
</dbReference>
<evidence type="ECO:0000256" key="4">
    <source>
        <dbReference type="ARBA" id="ARBA00023239"/>
    </source>
</evidence>
<evidence type="ECO:0000256" key="2">
    <source>
        <dbReference type="ARBA" id="ARBA00022793"/>
    </source>
</evidence>
<reference evidence="11" key="1">
    <citation type="journal article" date="2019" name="Int. J. Syst. Evol. Microbiol.">
        <title>The Global Catalogue of Microorganisms (GCM) 10K type strain sequencing project: providing services to taxonomists for standard genome sequencing and annotation.</title>
        <authorList>
            <consortium name="The Broad Institute Genomics Platform"/>
            <consortium name="The Broad Institute Genome Sequencing Center for Infectious Disease"/>
            <person name="Wu L."/>
            <person name="Ma J."/>
        </authorList>
    </citation>
    <scope>NUCLEOTIDE SEQUENCE [LARGE SCALE GENOMIC DNA]</scope>
    <source>
        <strain evidence="11">JCM 17555</strain>
    </source>
</reference>
<dbReference type="InterPro" id="IPR000183">
    <property type="entry name" value="Orn/DAP/Arg_de-COase"/>
</dbReference>
<keyword evidence="5 7" id="KW-0457">Lysine biosynthesis</keyword>
<comment type="subunit">
    <text evidence="5">Homodimer.</text>
</comment>
<feature type="binding site" evidence="5">
    <location>
        <begin position="278"/>
        <end position="281"/>
    </location>
    <ligand>
        <name>pyridoxal 5'-phosphate</name>
        <dbReference type="ChEBI" id="CHEBI:597326"/>
    </ligand>
</feature>
<dbReference type="PRINTS" id="PR01181">
    <property type="entry name" value="DAPDCRBXLASE"/>
</dbReference>
<dbReference type="SUPFAM" id="SSF51419">
    <property type="entry name" value="PLP-binding barrel"/>
    <property type="match status" value="1"/>
</dbReference>
<dbReference type="PANTHER" id="PTHR43727">
    <property type="entry name" value="DIAMINOPIMELATE DECARBOXYLASE"/>
    <property type="match status" value="1"/>
</dbReference>